<reference evidence="2" key="1">
    <citation type="journal article" date="2023" name="Nat. Plants">
        <title>Single-cell RNA sequencing provides a high-resolution roadmap for understanding the multicellular compartmentation of specialized metabolism.</title>
        <authorList>
            <person name="Sun S."/>
            <person name="Shen X."/>
            <person name="Li Y."/>
            <person name="Li Y."/>
            <person name="Wang S."/>
            <person name="Li R."/>
            <person name="Zhang H."/>
            <person name="Shen G."/>
            <person name="Guo B."/>
            <person name="Wei J."/>
            <person name="Xu J."/>
            <person name="St-Pierre B."/>
            <person name="Chen S."/>
            <person name="Sun C."/>
        </authorList>
    </citation>
    <scope>NUCLEOTIDE SEQUENCE [LARGE SCALE GENOMIC DNA]</scope>
</reference>
<evidence type="ECO:0000313" key="1">
    <source>
        <dbReference type="EMBL" id="KAI5676829.1"/>
    </source>
</evidence>
<accession>A0ACC0BW68</accession>
<keyword evidence="2" id="KW-1185">Reference proteome</keyword>
<sequence>MQGRNTVEEVLCLSAEKGYTIFYRNGENSNVLSDIVVAHPTSIAMIRTWPYFKYYSGLIVQHATIRMCRDDSNRHIDQNMLAKLTEMVKDEEVGLTSQVLHFGVETTNRAESEHSSHGLPCACELVNRCQHLMPIQEEDVIIFWRKLEIGSDIPEEHHRDMESEMLDLTSLL</sequence>
<dbReference type="EMBL" id="CM044702">
    <property type="protein sequence ID" value="KAI5676829.1"/>
    <property type="molecule type" value="Genomic_DNA"/>
</dbReference>
<evidence type="ECO:0000313" key="2">
    <source>
        <dbReference type="Proteomes" id="UP001060085"/>
    </source>
</evidence>
<dbReference type="Proteomes" id="UP001060085">
    <property type="component" value="Linkage Group LG02"/>
</dbReference>
<proteinExistence type="predicted"/>
<comment type="caution">
    <text evidence="1">The sequence shown here is derived from an EMBL/GenBank/DDBJ whole genome shotgun (WGS) entry which is preliminary data.</text>
</comment>
<protein>
    <submittedName>
        <fullName evidence="1">Uncharacterized protein</fullName>
    </submittedName>
</protein>
<organism evidence="1 2">
    <name type="scientific">Catharanthus roseus</name>
    <name type="common">Madagascar periwinkle</name>
    <name type="synonym">Vinca rosea</name>
    <dbReference type="NCBI Taxonomy" id="4058"/>
    <lineage>
        <taxon>Eukaryota</taxon>
        <taxon>Viridiplantae</taxon>
        <taxon>Streptophyta</taxon>
        <taxon>Embryophyta</taxon>
        <taxon>Tracheophyta</taxon>
        <taxon>Spermatophyta</taxon>
        <taxon>Magnoliopsida</taxon>
        <taxon>eudicotyledons</taxon>
        <taxon>Gunneridae</taxon>
        <taxon>Pentapetalae</taxon>
        <taxon>asterids</taxon>
        <taxon>lamiids</taxon>
        <taxon>Gentianales</taxon>
        <taxon>Apocynaceae</taxon>
        <taxon>Rauvolfioideae</taxon>
        <taxon>Vinceae</taxon>
        <taxon>Catharanthinae</taxon>
        <taxon>Catharanthus</taxon>
    </lineage>
</organism>
<name>A0ACC0BW68_CATRO</name>
<gene>
    <name evidence="1" type="ORF">M9H77_07779</name>
</gene>